<accession>A0A814CUP8</accession>
<dbReference type="OrthoDB" id="297881at2759"/>
<dbReference type="InterPro" id="IPR001370">
    <property type="entry name" value="BIR_rpt"/>
</dbReference>
<protein>
    <recommendedName>
        <fullName evidence="5">Inhibitor of apoptosis 2</fullName>
    </recommendedName>
</protein>
<dbReference type="Proteomes" id="UP000663829">
    <property type="component" value="Unassembled WGS sequence"/>
</dbReference>
<dbReference type="Gene3D" id="1.10.1170.10">
    <property type="entry name" value="Inhibitor Of Apoptosis Protein (2mihbC-IAP-1), Chain A"/>
    <property type="match status" value="2"/>
</dbReference>
<evidence type="ECO:0000313" key="2">
    <source>
        <dbReference type="EMBL" id="CAF0947125.1"/>
    </source>
</evidence>
<organism evidence="2 4">
    <name type="scientific">Didymodactylos carnosus</name>
    <dbReference type="NCBI Taxonomy" id="1234261"/>
    <lineage>
        <taxon>Eukaryota</taxon>
        <taxon>Metazoa</taxon>
        <taxon>Spiralia</taxon>
        <taxon>Gnathifera</taxon>
        <taxon>Rotifera</taxon>
        <taxon>Eurotatoria</taxon>
        <taxon>Bdelloidea</taxon>
        <taxon>Philodinida</taxon>
        <taxon>Philodinidae</taxon>
        <taxon>Didymodactylos</taxon>
    </lineage>
</organism>
<reference evidence="2" key="1">
    <citation type="submission" date="2021-02" db="EMBL/GenBank/DDBJ databases">
        <authorList>
            <person name="Nowell W R."/>
        </authorList>
    </citation>
    <scope>NUCLEOTIDE SEQUENCE</scope>
</reference>
<feature type="compositionally biased region" description="Polar residues" evidence="1">
    <location>
        <begin position="267"/>
        <end position="276"/>
    </location>
</feature>
<dbReference type="GO" id="GO:0051726">
    <property type="term" value="P:regulation of cell cycle"/>
    <property type="evidence" value="ECO:0007669"/>
    <property type="project" value="TreeGrafter"/>
</dbReference>
<name>A0A814CUP8_9BILA</name>
<dbReference type="InterPro" id="IPR050784">
    <property type="entry name" value="IAP"/>
</dbReference>
<dbReference type="PANTHER" id="PTHR10044:SF139">
    <property type="entry name" value="DEATH-ASSOCIATED INHIBITOR OF APOPTOSIS 2"/>
    <property type="match status" value="1"/>
</dbReference>
<gene>
    <name evidence="2" type="ORF">GPM918_LOCUS11035</name>
    <name evidence="3" type="ORF">SRO942_LOCUS11036</name>
</gene>
<dbReference type="GO" id="GO:0005737">
    <property type="term" value="C:cytoplasm"/>
    <property type="evidence" value="ECO:0007669"/>
    <property type="project" value="TreeGrafter"/>
</dbReference>
<dbReference type="CDD" id="cd00022">
    <property type="entry name" value="BIR"/>
    <property type="match status" value="1"/>
</dbReference>
<proteinExistence type="predicted"/>
<evidence type="ECO:0000313" key="4">
    <source>
        <dbReference type="Proteomes" id="UP000663829"/>
    </source>
</evidence>
<sequence>MHTMTEQQKQFPPTAQHSYGYVLDQVNSSTNTNTVISTNRKRPSSASNEISTEAKTKRKKHNRQFSEVRSMTDVRKYTFSHWALKQPSKTHMIASGFFGCNVGDRVICIYCNLICQQWILTDDPSEVHRVLSPDCCFVQSYIVSSTAITPLVLNETSNVFNSTEIVSTQACNQMFAEVPKRHASFAKWPKDESVPPVDHMVKAGFFYVGTRTIVSCFYCNGSLQNWTATDNPIIEHARWFPHCAYIKQLCDDELFQKIQLSKRAQKQLESPSNGQVPISDENRLSHR</sequence>
<feature type="region of interest" description="Disordered" evidence="1">
    <location>
        <begin position="33"/>
        <end position="64"/>
    </location>
</feature>
<dbReference type="AlphaFoldDB" id="A0A814CUP8"/>
<evidence type="ECO:0008006" key="5">
    <source>
        <dbReference type="Google" id="ProtNLM"/>
    </source>
</evidence>
<feature type="compositionally biased region" description="Polar residues" evidence="1">
    <location>
        <begin position="44"/>
        <end position="53"/>
    </location>
</feature>
<feature type="region of interest" description="Disordered" evidence="1">
    <location>
        <begin position="266"/>
        <end position="287"/>
    </location>
</feature>
<dbReference type="SUPFAM" id="SSF57924">
    <property type="entry name" value="Inhibitor of apoptosis (IAP) repeat"/>
    <property type="match status" value="2"/>
</dbReference>
<dbReference type="EMBL" id="CAJNOQ010002245">
    <property type="protein sequence ID" value="CAF0947125.1"/>
    <property type="molecule type" value="Genomic_DNA"/>
</dbReference>
<evidence type="ECO:0000256" key="1">
    <source>
        <dbReference type="SAM" id="MobiDB-lite"/>
    </source>
</evidence>
<dbReference type="GO" id="GO:0005634">
    <property type="term" value="C:nucleus"/>
    <property type="evidence" value="ECO:0007669"/>
    <property type="project" value="TreeGrafter"/>
</dbReference>
<feature type="non-terminal residue" evidence="2">
    <location>
        <position position="1"/>
    </location>
</feature>
<dbReference type="Pfam" id="PF00653">
    <property type="entry name" value="BIR"/>
    <property type="match status" value="2"/>
</dbReference>
<dbReference type="Proteomes" id="UP000681722">
    <property type="component" value="Unassembled WGS sequence"/>
</dbReference>
<keyword evidence="4" id="KW-1185">Reference proteome</keyword>
<dbReference type="PROSITE" id="PS50143">
    <property type="entry name" value="BIR_REPEAT_2"/>
    <property type="match status" value="2"/>
</dbReference>
<comment type="caution">
    <text evidence="2">The sequence shown here is derived from an EMBL/GenBank/DDBJ whole genome shotgun (WGS) entry which is preliminary data.</text>
</comment>
<evidence type="ECO:0000313" key="3">
    <source>
        <dbReference type="EMBL" id="CAF3723246.1"/>
    </source>
</evidence>
<dbReference type="PANTHER" id="PTHR10044">
    <property type="entry name" value="INHIBITOR OF APOPTOSIS"/>
    <property type="match status" value="1"/>
</dbReference>
<dbReference type="SMART" id="SM00238">
    <property type="entry name" value="BIR"/>
    <property type="match status" value="2"/>
</dbReference>
<dbReference type="EMBL" id="CAJOBC010002245">
    <property type="protein sequence ID" value="CAF3723246.1"/>
    <property type="molecule type" value="Genomic_DNA"/>
</dbReference>